<proteinExistence type="predicted"/>
<accession>A0ABN9F3P7</accession>
<dbReference type="EMBL" id="CATNWA010016317">
    <property type="protein sequence ID" value="CAI9591689.1"/>
    <property type="molecule type" value="Genomic_DNA"/>
</dbReference>
<keyword evidence="2" id="KW-1185">Reference proteome</keyword>
<evidence type="ECO:0000313" key="1">
    <source>
        <dbReference type="EMBL" id="CAI9591689.1"/>
    </source>
</evidence>
<reference evidence="1" key="1">
    <citation type="submission" date="2023-05" db="EMBL/GenBank/DDBJ databases">
        <authorList>
            <person name="Stuckert A."/>
        </authorList>
    </citation>
    <scope>NUCLEOTIDE SEQUENCE</scope>
</reference>
<gene>
    <name evidence="1" type="ORF">SPARVUS_LOCUS11250097</name>
</gene>
<sequence length="56" mass="6427">MQLLGHGNPFHETLYALLCYSEGHKVWRSLAIDSADSWRFPRTAHQHALTALCQFT</sequence>
<protein>
    <submittedName>
        <fullName evidence="1">Uncharacterized protein</fullName>
    </submittedName>
</protein>
<comment type="caution">
    <text evidence="1">The sequence shown here is derived from an EMBL/GenBank/DDBJ whole genome shotgun (WGS) entry which is preliminary data.</text>
</comment>
<evidence type="ECO:0000313" key="2">
    <source>
        <dbReference type="Proteomes" id="UP001162483"/>
    </source>
</evidence>
<name>A0ABN9F3P7_9NEOB</name>
<dbReference type="Proteomes" id="UP001162483">
    <property type="component" value="Unassembled WGS sequence"/>
</dbReference>
<organism evidence="1 2">
    <name type="scientific">Staurois parvus</name>
    <dbReference type="NCBI Taxonomy" id="386267"/>
    <lineage>
        <taxon>Eukaryota</taxon>
        <taxon>Metazoa</taxon>
        <taxon>Chordata</taxon>
        <taxon>Craniata</taxon>
        <taxon>Vertebrata</taxon>
        <taxon>Euteleostomi</taxon>
        <taxon>Amphibia</taxon>
        <taxon>Batrachia</taxon>
        <taxon>Anura</taxon>
        <taxon>Neobatrachia</taxon>
        <taxon>Ranoidea</taxon>
        <taxon>Ranidae</taxon>
        <taxon>Staurois</taxon>
    </lineage>
</organism>